<feature type="non-terminal residue" evidence="1">
    <location>
        <position position="1"/>
    </location>
</feature>
<accession>A0A2M7INJ2</accession>
<evidence type="ECO:0000313" key="1">
    <source>
        <dbReference type="EMBL" id="PIW96838.1"/>
    </source>
</evidence>
<dbReference type="EMBL" id="PFHR01000146">
    <property type="protein sequence ID" value="PIW96838.1"/>
    <property type="molecule type" value="Genomic_DNA"/>
</dbReference>
<reference evidence="2" key="1">
    <citation type="submission" date="2017-09" db="EMBL/GenBank/DDBJ databases">
        <title>Depth-based differentiation of microbial function through sediment-hosted aquifers and enrichment of novel symbionts in the deep terrestrial subsurface.</title>
        <authorList>
            <person name="Probst A.J."/>
            <person name="Ladd B."/>
            <person name="Jarett J.K."/>
            <person name="Geller-Mcgrath D.E."/>
            <person name="Sieber C.M.K."/>
            <person name="Emerson J.B."/>
            <person name="Anantharaman K."/>
            <person name="Thomas B.C."/>
            <person name="Malmstrom R."/>
            <person name="Stieglmeier M."/>
            <person name="Klingl A."/>
            <person name="Woyke T."/>
            <person name="Ryan C.M."/>
            <person name="Banfield J.F."/>
        </authorList>
    </citation>
    <scope>NUCLEOTIDE SEQUENCE [LARGE SCALE GENOMIC DNA]</scope>
</reference>
<protein>
    <submittedName>
        <fullName evidence="1">Uncharacterized protein</fullName>
    </submittedName>
</protein>
<gene>
    <name evidence="1" type="ORF">COZ82_02805</name>
</gene>
<sequence>LILKNGQEKITDTAVIDKIENTLPEVQTLIARATSSMTSALFNEADFALASAQELVNSMLSMSGIGDGIIVTGATDKLDTINSTTSSSTELNMETEIKNDVNNTKNPSSTTAVISSQTVI</sequence>
<dbReference type="Proteomes" id="UP000230837">
    <property type="component" value="Unassembled WGS sequence"/>
</dbReference>
<name>A0A2M7INJ2_9BACT</name>
<dbReference type="AlphaFoldDB" id="A0A2M7INJ2"/>
<proteinExistence type="predicted"/>
<comment type="caution">
    <text evidence="1">The sequence shown here is derived from an EMBL/GenBank/DDBJ whole genome shotgun (WGS) entry which is preliminary data.</text>
</comment>
<organism evidence="1 2">
    <name type="scientific">Candidatus Kaiserbacteria bacterium CG_4_8_14_3_um_filter_38_9</name>
    <dbReference type="NCBI Taxonomy" id="1974599"/>
    <lineage>
        <taxon>Bacteria</taxon>
        <taxon>Candidatus Kaiseribacteriota</taxon>
    </lineage>
</organism>
<evidence type="ECO:0000313" key="2">
    <source>
        <dbReference type="Proteomes" id="UP000230837"/>
    </source>
</evidence>